<dbReference type="Pfam" id="PF00202">
    <property type="entry name" value="Aminotran_3"/>
    <property type="match status" value="1"/>
</dbReference>
<dbReference type="PIRSF" id="PIRSF000521">
    <property type="entry name" value="Transaminase_4ab_Lys_Orn"/>
    <property type="match status" value="1"/>
</dbReference>
<dbReference type="EMBL" id="BAABJX010000001">
    <property type="protein sequence ID" value="GAA4819984.1"/>
    <property type="molecule type" value="Genomic_DNA"/>
</dbReference>
<comment type="caution">
    <text evidence="5">The sequence shown here is derived from an EMBL/GenBank/DDBJ whole genome shotgun (WGS) entry which is preliminary data.</text>
</comment>
<dbReference type="RefSeq" id="WP_345368395.1">
    <property type="nucleotide sequence ID" value="NZ_BAABJX010000001.1"/>
</dbReference>
<dbReference type="InterPro" id="IPR015422">
    <property type="entry name" value="PyrdxlP-dep_Trfase_small"/>
</dbReference>
<dbReference type="PROSITE" id="PS00600">
    <property type="entry name" value="AA_TRANSFER_CLASS_3"/>
    <property type="match status" value="1"/>
</dbReference>
<comment type="cofactor">
    <cofactor evidence="1">
        <name>pyridoxal 5'-phosphate</name>
        <dbReference type="ChEBI" id="CHEBI:597326"/>
    </cofactor>
</comment>
<dbReference type="PANTHER" id="PTHR11986">
    <property type="entry name" value="AMINOTRANSFERASE CLASS III"/>
    <property type="match status" value="1"/>
</dbReference>
<keyword evidence="6" id="KW-1185">Reference proteome</keyword>
<evidence type="ECO:0000313" key="6">
    <source>
        <dbReference type="Proteomes" id="UP001500298"/>
    </source>
</evidence>
<dbReference type="CDD" id="cd00610">
    <property type="entry name" value="OAT_like"/>
    <property type="match status" value="1"/>
</dbReference>
<gene>
    <name evidence="5" type="ORF">GCM10023331_00470</name>
</gene>
<evidence type="ECO:0000256" key="4">
    <source>
        <dbReference type="RuleBase" id="RU003560"/>
    </source>
</evidence>
<proteinExistence type="inferred from homology"/>
<comment type="similarity">
    <text evidence="4">Belongs to the class-III pyridoxal-phosphate-dependent aminotransferase family.</text>
</comment>
<evidence type="ECO:0000313" key="5">
    <source>
        <dbReference type="EMBL" id="GAA4819984.1"/>
    </source>
</evidence>
<dbReference type="InterPro" id="IPR005814">
    <property type="entry name" value="Aminotrans_3"/>
</dbReference>
<dbReference type="SUPFAM" id="SSF53383">
    <property type="entry name" value="PLP-dependent transferases"/>
    <property type="match status" value="1"/>
</dbReference>
<evidence type="ECO:0000256" key="2">
    <source>
        <dbReference type="ARBA" id="ARBA00022576"/>
    </source>
</evidence>
<keyword evidence="3 4" id="KW-0663">Pyridoxal phosphate</keyword>
<reference evidence="6" key="1">
    <citation type="journal article" date="2019" name="Int. J. Syst. Evol. Microbiol.">
        <title>The Global Catalogue of Microorganisms (GCM) 10K type strain sequencing project: providing services to taxonomists for standard genome sequencing and annotation.</title>
        <authorList>
            <consortium name="The Broad Institute Genomics Platform"/>
            <consortium name="The Broad Institute Genome Sequencing Center for Infectious Disease"/>
            <person name="Wu L."/>
            <person name="Ma J."/>
        </authorList>
    </citation>
    <scope>NUCLEOTIDE SEQUENCE [LARGE SCALE GENOMIC DNA]</scope>
    <source>
        <strain evidence="6">JCM 18326</strain>
    </source>
</reference>
<keyword evidence="2 5" id="KW-0808">Transferase</keyword>
<dbReference type="Gene3D" id="3.90.1150.10">
    <property type="entry name" value="Aspartate Aminotransferase, domain 1"/>
    <property type="match status" value="1"/>
</dbReference>
<dbReference type="InterPro" id="IPR050103">
    <property type="entry name" value="Class-III_PLP-dep_AT"/>
</dbReference>
<dbReference type="GO" id="GO:0008483">
    <property type="term" value="F:transaminase activity"/>
    <property type="evidence" value="ECO:0007669"/>
    <property type="project" value="UniProtKB-KW"/>
</dbReference>
<keyword evidence="2 5" id="KW-0032">Aminotransferase</keyword>
<accession>A0ABP9CV18</accession>
<dbReference type="Gene3D" id="3.40.640.10">
    <property type="entry name" value="Type I PLP-dependent aspartate aminotransferase-like (Major domain)"/>
    <property type="match status" value="1"/>
</dbReference>
<dbReference type="InterPro" id="IPR015421">
    <property type="entry name" value="PyrdxlP-dep_Trfase_major"/>
</dbReference>
<evidence type="ECO:0000256" key="3">
    <source>
        <dbReference type="ARBA" id="ARBA00022898"/>
    </source>
</evidence>
<dbReference type="InterPro" id="IPR049704">
    <property type="entry name" value="Aminotrans_3_PPA_site"/>
</dbReference>
<dbReference type="Proteomes" id="UP001500298">
    <property type="component" value="Unassembled WGS sequence"/>
</dbReference>
<protein>
    <submittedName>
        <fullName evidence="5">Aminotransferase class III-fold pyridoxal phosphate-dependent enzyme</fullName>
    </submittedName>
</protein>
<organism evidence="5 6">
    <name type="scientific">Algivirga pacifica</name>
    <dbReference type="NCBI Taxonomy" id="1162670"/>
    <lineage>
        <taxon>Bacteria</taxon>
        <taxon>Pseudomonadati</taxon>
        <taxon>Bacteroidota</taxon>
        <taxon>Cytophagia</taxon>
        <taxon>Cytophagales</taxon>
        <taxon>Flammeovirgaceae</taxon>
        <taxon>Algivirga</taxon>
    </lineage>
</organism>
<evidence type="ECO:0000256" key="1">
    <source>
        <dbReference type="ARBA" id="ARBA00001933"/>
    </source>
</evidence>
<sequence length="425" mass="46407">MTTATLSQTELLSPVWTHLTDIQPVKGEGIYLYDEEENRYTDFTSGIGVVNTGHCHPKVVEAIQQQSTELLFGQMNCVIPPTTVKLAEKLNTLTPEHINRFFFANSGAEATEACVKLAKQATGRQHVIVFQGSFHGRTHMAMAMTTSKTVYRYKYQPLPGGVFVSPFPASYYYGWSEDEATDFCLQQLDLLFQGQTAPEETAAIIIEPILGEGGYTPAPAKFLQKLREICDEHGILLVLDEVQSGFGRTGKLFCFEHAEVKPDIIVMAKGLGSGLPISGIASTEEIMSKWLPGTHGGTYGGGSAIASAAACATIDVIYEEGLIENAAARGAQLMEGLRKLQEKYPVIGDIRGKGLMVGTEFTKADGKPDPETTSRVLQACLKKKLLLLSCGSYKNVLRWIPPLVVTEEQIEEALEIFAEAMSNEQ</sequence>
<dbReference type="InterPro" id="IPR015424">
    <property type="entry name" value="PyrdxlP-dep_Trfase"/>
</dbReference>
<name>A0ABP9CV18_9BACT</name>